<comment type="catalytic activity">
    <reaction evidence="1">
        <text>ATP + protein L-histidine = ADP + protein N-phospho-L-histidine.</text>
        <dbReference type="EC" id="2.7.13.3"/>
    </reaction>
</comment>
<dbReference type="SUPFAM" id="SSF47384">
    <property type="entry name" value="Homodimeric domain of signal transducing histidine kinase"/>
    <property type="match status" value="2"/>
</dbReference>
<dbReference type="SMART" id="SM00387">
    <property type="entry name" value="HATPase_c"/>
    <property type="match status" value="2"/>
</dbReference>
<dbReference type="GO" id="GO:0009927">
    <property type="term" value="F:histidine phosphotransfer kinase activity"/>
    <property type="evidence" value="ECO:0007669"/>
    <property type="project" value="TreeGrafter"/>
</dbReference>
<dbReference type="EMBL" id="JADGJQ010000040">
    <property type="protein sequence ID" value="KAJ3176503.1"/>
    <property type="molecule type" value="Genomic_DNA"/>
</dbReference>
<evidence type="ECO:0000256" key="3">
    <source>
        <dbReference type="ARBA" id="ARBA00022553"/>
    </source>
</evidence>
<dbReference type="InterPro" id="IPR003661">
    <property type="entry name" value="HisK_dim/P_dom"/>
</dbReference>
<dbReference type="SMART" id="SM00448">
    <property type="entry name" value="REC"/>
    <property type="match status" value="2"/>
</dbReference>
<evidence type="ECO:0000259" key="9">
    <source>
        <dbReference type="PROSITE" id="PS50110"/>
    </source>
</evidence>
<evidence type="ECO:0000256" key="5">
    <source>
        <dbReference type="ARBA" id="ARBA00022777"/>
    </source>
</evidence>
<dbReference type="InterPro" id="IPR000014">
    <property type="entry name" value="PAS"/>
</dbReference>
<dbReference type="SUPFAM" id="SSF52172">
    <property type="entry name" value="CheY-like"/>
    <property type="match status" value="2"/>
</dbReference>
<evidence type="ECO:0000313" key="11">
    <source>
        <dbReference type="Proteomes" id="UP001212152"/>
    </source>
</evidence>
<dbReference type="GO" id="GO:0005886">
    <property type="term" value="C:plasma membrane"/>
    <property type="evidence" value="ECO:0007669"/>
    <property type="project" value="TreeGrafter"/>
</dbReference>
<feature type="domain" description="Response regulatory" evidence="9">
    <location>
        <begin position="881"/>
        <end position="997"/>
    </location>
</feature>
<feature type="region of interest" description="Disordered" evidence="7">
    <location>
        <begin position="1399"/>
        <end position="1478"/>
    </location>
</feature>
<dbReference type="InterPro" id="IPR003594">
    <property type="entry name" value="HATPase_dom"/>
</dbReference>
<feature type="compositionally biased region" description="Low complexity" evidence="7">
    <location>
        <begin position="41"/>
        <end position="60"/>
    </location>
</feature>
<dbReference type="Pfam" id="PF00512">
    <property type="entry name" value="HisKA"/>
    <property type="match status" value="1"/>
</dbReference>
<dbReference type="Proteomes" id="UP001212152">
    <property type="component" value="Unassembled WGS sequence"/>
</dbReference>
<dbReference type="PROSITE" id="PS50110">
    <property type="entry name" value="RESPONSE_REGULATORY"/>
    <property type="match status" value="2"/>
</dbReference>
<dbReference type="CDD" id="cd17574">
    <property type="entry name" value="REC_OmpR"/>
    <property type="match status" value="1"/>
</dbReference>
<dbReference type="PROSITE" id="PS50109">
    <property type="entry name" value="HIS_KIN"/>
    <property type="match status" value="2"/>
</dbReference>
<evidence type="ECO:0000256" key="2">
    <source>
        <dbReference type="ARBA" id="ARBA00012438"/>
    </source>
</evidence>
<dbReference type="SMART" id="SM00388">
    <property type="entry name" value="HisKA"/>
    <property type="match status" value="2"/>
</dbReference>
<dbReference type="Gene3D" id="3.40.50.2300">
    <property type="match status" value="2"/>
</dbReference>
<feature type="region of interest" description="Disordered" evidence="7">
    <location>
        <begin position="124"/>
        <end position="153"/>
    </location>
</feature>
<evidence type="ECO:0000256" key="7">
    <source>
        <dbReference type="SAM" id="MobiDB-lite"/>
    </source>
</evidence>
<dbReference type="Pfam" id="PF02518">
    <property type="entry name" value="HATPase_c"/>
    <property type="match status" value="2"/>
</dbReference>
<evidence type="ECO:0000256" key="6">
    <source>
        <dbReference type="PROSITE-ProRule" id="PRU00169"/>
    </source>
</evidence>
<sequence length="1804" mass="195574">MSPPPPPTPSRHHFSSSLVTSLFAALWELPPPSPPPPPPLQLQLRTASSPTASSPSAASTSFSSALSTSALLYAAPQCHWANTPLPDLLSETDKRELAAARIPVSPPPPPPLLPLAASALFVSSSNSDRNNSDRNSTAGDAGGGRPPTKWAGTISNNAKQWQPVVFVWIPEQNLLGVILVDRPLMVSTTLRASSSSPPSSSSVRISQTDGRPPPPPPPPRELPVQLKRGARTYTLLGTTDMHRLTAEYPWETTQLGPLSSWSDSQLAAVSLVLNAEIPMILFWGKAGYVFYNVAYIPFLGEKHPAALGKPGKRVWLEIWDFIGPLLARVFDGIVEFVTDQLLLINRNSYEEETYFTWSYSPVVDNDGNIAGAITPVLETTDGILYKRRLRTLHALSYQMGKSCSVDVALEVAATIFDKECADIPVCGLYILNTASQVLVLKSTSGVPVPHPSMPTEIPLNHATTDDIWPISNVVASASINHVHVDSGIWDDASGGMWPDLHPNSACVFSIRQSPTDHVLGVCIMGLNPRKQLDGPYREFCEQLQTQLANGILQARAIEVETQRAEELKALDTAKTAFFANVSHDFRTPLTLILGPLTDLLAGTNVDASTRTQLQVMNRATLRLLKLVNTVLDFAGLESGRTSVQYVECNLASPTVDAASMFRAAIEKGGLKFTVDVDQNVDGMWVDLDMWDKIVCNLISNAYKFTLQGEIIVTLRRHEKVALLSVQDTGCGIAQDAVPKLFQRFYRVAGSKGRSHEGSGIGLALAMELVQLHSGRCWAESKVGVGTTIFIEIPIGCDHLPKNAIKIRRESAPSVVRENELNKREVRRGGFLAETAKWSSPLDADVSSTSPRTSGTLSMANPNDDTGAVDPPLEIFGRTNFHILLADDNADMRDYVSRLLLQSQYQVTVVSDGAKALESAIASPPDLILSDIMMPNLDGVGLLRAIRQNPKLKYIPMILLSARAGEEAKVQGLELGADDYLVKPFSRKELLARVHTHLELGLLRRNLEQALLARESEFKLLCQMAPVGISRGDGHDSLTFVNETWRDIMGMEAGRLSSSSSEEEEEEIAYPLKWMHKVHPDDSARLQEQMQQFSDLEARYSCEFRLVLPNRVPSERHVVMHCAPVTDRGKKTSWFSALVDVTSMRQLERERLEMMEKTTLQERRRANEADENRKHMESFTDIICHEIRNPLSGILQNAELLRESMDSRLARDQNGESASAAGTGGAAGGGGGGDALHPYTIAAQHDIECLSAIVMCARHQQVITDDVLNLSKLRSRRVTLNPSWFRPQDILLRVVRMFKAETVKKGIEMVARFTRDGVEGPVVTYIGGDGGGGGDMPAAAAAAATIASVADLAGDLTDFVYLDPDRLSQILFNLLSNACKFTEKAPQRRIEIHFALAETLPPASRSPPPPPPPNTNNNGNNYSAAASMPATPTGGRQSPAALRRGSLSPPHASAPNLFSSNHNNLNNNNNNTNNNNNNNASVINAKLAISVSDTGIGMTPEEQAALFQRFTQAHTKTYKEYGGSGLGLFICKELVEYMNGTISASSTWGEGTVFRCDIGCERRTRDAAATALSSSPSSLAVSTATATTSLPPPVRATTAATAATSRSLLERVVVAANPPKPTTTAAALPTTPTTPTTPPATGLRVLIVEDNVVNQRVLSRQLEIAGIKYAVANNGIEAVAMVSKDPRFDCILMDVEMPDMGGIEATERIRQMETDWAAAAGATASDSSTSSASTTATATTTTTRPFPRLPILGLSGNARDEYRAKAIKAGMSEYMVKPYDRKLLFAKIFELAAAARESKIFAPSS</sequence>
<dbReference type="PRINTS" id="PR00344">
    <property type="entry name" value="BCTRLSENSOR"/>
</dbReference>
<dbReference type="InterPro" id="IPR036890">
    <property type="entry name" value="HATPase_C_sf"/>
</dbReference>
<dbReference type="InterPro" id="IPR035965">
    <property type="entry name" value="PAS-like_dom_sf"/>
</dbReference>
<evidence type="ECO:0000256" key="1">
    <source>
        <dbReference type="ARBA" id="ARBA00000085"/>
    </source>
</evidence>
<feature type="domain" description="Response regulatory" evidence="9">
    <location>
        <begin position="1643"/>
        <end position="1791"/>
    </location>
</feature>
<feature type="modified residue" description="4-aspartylphosphate" evidence="6">
    <location>
        <position position="930"/>
    </location>
</feature>
<feature type="compositionally biased region" description="Low complexity" evidence="7">
    <location>
        <begin position="1460"/>
        <end position="1478"/>
    </location>
</feature>
<feature type="compositionally biased region" description="Low complexity" evidence="7">
    <location>
        <begin position="1719"/>
        <end position="1742"/>
    </location>
</feature>
<dbReference type="InterPro" id="IPR036097">
    <property type="entry name" value="HisK_dim/P_sf"/>
</dbReference>
<dbReference type="Gene3D" id="3.30.450.20">
    <property type="entry name" value="PAS domain"/>
    <property type="match status" value="2"/>
</dbReference>
<feature type="region of interest" description="Disordered" evidence="7">
    <location>
        <begin position="29"/>
        <end position="60"/>
    </location>
</feature>
<proteinExistence type="predicted"/>
<dbReference type="Gene3D" id="3.30.565.10">
    <property type="entry name" value="Histidine kinase-like ATPase, C-terminal domain"/>
    <property type="match status" value="2"/>
</dbReference>
<dbReference type="InterPro" id="IPR011006">
    <property type="entry name" value="CheY-like_superfamily"/>
</dbReference>
<dbReference type="GO" id="GO:0000155">
    <property type="term" value="F:phosphorelay sensor kinase activity"/>
    <property type="evidence" value="ECO:0007669"/>
    <property type="project" value="InterPro"/>
</dbReference>
<dbReference type="CDD" id="cd00130">
    <property type="entry name" value="PAS"/>
    <property type="match status" value="1"/>
</dbReference>
<feature type="compositionally biased region" description="Polar residues" evidence="7">
    <location>
        <begin position="845"/>
        <end position="863"/>
    </location>
</feature>
<dbReference type="SUPFAM" id="SSF55874">
    <property type="entry name" value="ATPase domain of HSP90 chaperone/DNA topoisomerase II/histidine kinase"/>
    <property type="match status" value="2"/>
</dbReference>
<evidence type="ECO:0000256" key="4">
    <source>
        <dbReference type="ARBA" id="ARBA00022679"/>
    </source>
</evidence>
<keyword evidence="3 6" id="KW-0597">Phosphoprotein</keyword>
<feature type="region of interest" description="Disordered" evidence="7">
    <location>
        <begin position="1209"/>
        <end position="1228"/>
    </location>
</feature>
<feature type="region of interest" description="Disordered" evidence="7">
    <location>
        <begin position="841"/>
        <end position="864"/>
    </location>
</feature>
<dbReference type="PANTHER" id="PTHR43047:SF72">
    <property type="entry name" value="OSMOSENSING HISTIDINE PROTEIN KINASE SLN1"/>
    <property type="match status" value="1"/>
</dbReference>
<feature type="compositionally biased region" description="Pro residues" evidence="7">
    <location>
        <begin position="29"/>
        <end position="40"/>
    </location>
</feature>
<accession>A0AAD5TJU4</accession>
<feature type="domain" description="Histidine kinase" evidence="8">
    <location>
        <begin position="580"/>
        <end position="796"/>
    </location>
</feature>
<dbReference type="CDD" id="cd17546">
    <property type="entry name" value="REC_hyHK_CKI1_RcsC-like"/>
    <property type="match status" value="1"/>
</dbReference>
<feature type="compositionally biased region" description="Low complexity" evidence="7">
    <location>
        <begin position="124"/>
        <end position="136"/>
    </location>
</feature>
<feature type="compositionally biased region" description="Low complexity" evidence="7">
    <location>
        <begin position="1414"/>
        <end position="1426"/>
    </location>
</feature>
<keyword evidence="5" id="KW-0418">Kinase</keyword>
<reference evidence="10" key="1">
    <citation type="submission" date="2020-05" db="EMBL/GenBank/DDBJ databases">
        <title>Phylogenomic resolution of chytrid fungi.</title>
        <authorList>
            <person name="Stajich J.E."/>
            <person name="Amses K."/>
            <person name="Simmons R."/>
            <person name="Seto K."/>
            <person name="Myers J."/>
            <person name="Bonds A."/>
            <person name="Quandt C.A."/>
            <person name="Barry K."/>
            <person name="Liu P."/>
            <person name="Grigoriev I."/>
            <person name="Longcore J.E."/>
            <person name="James T.Y."/>
        </authorList>
    </citation>
    <scope>NUCLEOTIDE SEQUENCE</scope>
    <source>
        <strain evidence="10">JEL0379</strain>
    </source>
</reference>
<comment type="caution">
    <text evidence="10">The sequence shown here is derived from an EMBL/GenBank/DDBJ whole genome shotgun (WGS) entry which is preliminary data.</text>
</comment>
<dbReference type="CDD" id="cd00082">
    <property type="entry name" value="HisKA"/>
    <property type="match status" value="2"/>
</dbReference>
<keyword evidence="4" id="KW-0808">Transferase</keyword>
<dbReference type="SUPFAM" id="SSF55785">
    <property type="entry name" value="PYP-like sensor domain (PAS domain)"/>
    <property type="match status" value="1"/>
</dbReference>
<dbReference type="EC" id="2.7.13.3" evidence="2"/>
<dbReference type="InterPro" id="IPR005467">
    <property type="entry name" value="His_kinase_dom"/>
</dbReference>
<feature type="compositionally biased region" description="Pro residues" evidence="7">
    <location>
        <begin position="1403"/>
        <end position="1413"/>
    </location>
</feature>
<protein>
    <recommendedName>
        <fullName evidence="2">histidine kinase</fullName>
        <ecNumber evidence="2">2.7.13.3</ecNumber>
    </recommendedName>
</protein>
<name>A0AAD5TJU4_9FUNG</name>
<feature type="domain" description="Histidine kinase" evidence="8">
    <location>
        <begin position="1181"/>
        <end position="1561"/>
    </location>
</feature>
<dbReference type="PANTHER" id="PTHR43047">
    <property type="entry name" value="TWO-COMPONENT HISTIDINE PROTEIN KINASE"/>
    <property type="match status" value="1"/>
</dbReference>
<feature type="region of interest" description="Disordered" evidence="7">
    <location>
        <begin position="1719"/>
        <end position="1746"/>
    </location>
</feature>
<feature type="compositionally biased region" description="Low complexity" evidence="7">
    <location>
        <begin position="193"/>
        <end position="202"/>
    </location>
</feature>
<feature type="compositionally biased region" description="Pro residues" evidence="7">
    <location>
        <begin position="211"/>
        <end position="221"/>
    </location>
</feature>
<organism evidence="10 11">
    <name type="scientific">Geranomyces variabilis</name>
    <dbReference type="NCBI Taxonomy" id="109894"/>
    <lineage>
        <taxon>Eukaryota</taxon>
        <taxon>Fungi</taxon>
        <taxon>Fungi incertae sedis</taxon>
        <taxon>Chytridiomycota</taxon>
        <taxon>Chytridiomycota incertae sedis</taxon>
        <taxon>Chytridiomycetes</taxon>
        <taxon>Spizellomycetales</taxon>
        <taxon>Powellomycetaceae</taxon>
        <taxon>Geranomyces</taxon>
    </lineage>
</organism>
<gene>
    <name evidence="10" type="ORF">HDU87_005197</name>
</gene>
<keyword evidence="11" id="KW-1185">Reference proteome</keyword>
<evidence type="ECO:0000313" key="10">
    <source>
        <dbReference type="EMBL" id="KAJ3176503.1"/>
    </source>
</evidence>
<feature type="modified residue" description="4-aspartylphosphate" evidence="6">
    <location>
        <position position="1693"/>
    </location>
</feature>
<dbReference type="Pfam" id="PF00072">
    <property type="entry name" value="Response_reg"/>
    <property type="match status" value="2"/>
</dbReference>
<dbReference type="FunFam" id="3.30.565.10:FF:000006">
    <property type="entry name" value="Sensor histidine kinase WalK"/>
    <property type="match status" value="1"/>
</dbReference>
<dbReference type="Gene3D" id="1.10.287.130">
    <property type="match status" value="2"/>
</dbReference>
<feature type="region of interest" description="Disordered" evidence="7">
    <location>
        <begin position="189"/>
        <end position="224"/>
    </location>
</feature>
<dbReference type="InterPro" id="IPR001789">
    <property type="entry name" value="Sig_transdc_resp-reg_receiver"/>
</dbReference>
<dbReference type="FunFam" id="1.10.287.130:FF:000045">
    <property type="entry name" value="Two-component system sensor histidine kinase/response regulator"/>
    <property type="match status" value="1"/>
</dbReference>
<evidence type="ECO:0000259" key="8">
    <source>
        <dbReference type="PROSITE" id="PS50109"/>
    </source>
</evidence>
<dbReference type="InterPro" id="IPR004358">
    <property type="entry name" value="Sig_transdc_His_kin-like_C"/>
</dbReference>